<evidence type="ECO:0000313" key="1">
    <source>
        <dbReference type="EMBL" id="MFD0683921.1"/>
    </source>
</evidence>
<evidence type="ECO:0000313" key="2">
    <source>
        <dbReference type="Proteomes" id="UP001597063"/>
    </source>
</evidence>
<proteinExistence type="predicted"/>
<organism evidence="1 2">
    <name type="scientific">Actinomadura fibrosa</name>
    <dbReference type="NCBI Taxonomy" id="111802"/>
    <lineage>
        <taxon>Bacteria</taxon>
        <taxon>Bacillati</taxon>
        <taxon>Actinomycetota</taxon>
        <taxon>Actinomycetes</taxon>
        <taxon>Streptosporangiales</taxon>
        <taxon>Thermomonosporaceae</taxon>
        <taxon>Actinomadura</taxon>
    </lineage>
</organism>
<sequence length="83" mass="9821">MVVARLEHSRFWPGAAAEALTAWEWFLRDPYHRLFDPQTGCGIMRCCPDPVELRQIFEAVAHALPWRDAREFRRRLALLDAQW</sequence>
<comment type="caution">
    <text evidence="1">The sequence shown here is derived from an EMBL/GenBank/DDBJ whole genome shotgun (WGS) entry which is preliminary data.</text>
</comment>
<keyword evidence="2" id="KW-1185">Reference proteome</keyword>
<dbReference type="RefSeq" id="WP_131757487.1">
    <property type="nucleotide sequence ID" value="NZ_CAACUY010000032.1"/>
</dbReference>
<gene>
    <name evidence="1" type="ORF">ACFQZM_05385</name>
</gene>
<name>A0ABW2XHF2_9ACTN</name>
<dbReference type="Proteomes" id="UP001597063">
    <property type="component" value="Unassembled WGS sequence"/>
</dbReference>
<dbReference type="EMBL" id="JBHTGP010000003">
    <property type="protein sequence ID" value="MFD0683921.1"/>
    <property type="molecule type" value="Genomic_DNA"/>
</dbReference>
<protein>
    <submittedName>
        <fullName evidence="1">Uncharacterized protein</fullName>
    </submittedName>
</protein>
<accession>A0ABW2XHF2</accession>
<reference evidence="2" key="1">
    <citation type="journal article" date="2019" name="Int. J. Syst. Evol. Microbiol.">
        <title>The Global Catalogue of Microorganisms (GCM) 10K type strain sequencing project: providing services to taxonomists for standard genome sequencing and annotation.</title>
        <authorList>
            <consortium name="The Broad Institute Genomics Platform"/>
            <consortium name="The Broad Institute Genome Sequencing Center for Infectious Disease"/>
            <person name="Wu L."/>
            <person name="Ma J."/>
        </authorList>
    </citation>
    <scope>NUCLEOTIDE SEQUENCE [LARGE SCALE GENOMIC DNA]</scope>
    <source>
        <strain evidence="2">JCM 9371</strain>
    </source>
</reference>